<comment type="subcellular location">
    <subcellularLocation>
        <location evidence="1 8">Cell outer membrane</location>
        <topology evidence="1 8">Multi-pass membrane protein</topology>
    </subcellularLocation>
</comment>
<keyword evidence="3 8" id="KW-1134">Transmembrane beta strand</keyword>
<evidence type="ECO:0000256" key="7">
    <source>
        <dbReference type="ARBA" id="ARBA00023237"/>
    </source>
</evidence>
<evidence type="ECO:0000256" key="1">
    <source>
        <dbReference type="ARBA" id="ARBA00004571"/>
    </source>
</evidence>
<dbReference type="Pfam" id="PF07715">
    <property type="entry name" value="Plug"/>
    <property type="match status" value="1"/>
</dbReference>
<dbReference type="GO" id="GO:0044718">
    <property type="term" value="P:siderophore transmembrane transport"/>
    <property type="evidence" value="ECO:0007669"/>
    <property type="project" value="TreeGrafter"/>
</dbReference>
<dbReference type="Gene3D" id="2.40.170.20">
    <property type="entry name" value="TonB-dependent receptor, beta-barrel domain"/>
    <property type="match status" value="1"/>
</dbReference>
<dbReference type="SUPFAM" id="SSF56935">
    <property type="entry name" value="Porins"/>
    <property type="match status" value="1"/>
</dbReference>
<gene>
    <name evidence="10" type="ORF">QLS71_010600</name>
</gene>
<evidence type="ECO:0000259" key="9">
    <source>
        <dbReference type="Pfam" id="PF07715"/>
    </source>
</evidence>
<dbReference type="GO" id="GO:0009279">
    <property type="term" value="C:cell outer membrane"/>
    <property type="evidence" value="ECO:0007669"/>
    <property type="project" value="UniProtKB-SubCell"/>
</dbReference>
<protein>
    <submittedName>
        <fullName evidence="10">TonB-dependent receptor</fullName>
    </submittedName>
</protein>
<dbReference type="InterPro" id="IPR012910">
    <property type="entry name" value="Plug_dom"/>
</dbReference>
<dbReference type="InterPro" id="IPR008969">
    <property type="entry name" value="CarboxyPept-like_regulatory"/>
</dbReference>
<keyword evidence="4 8" id="KW-0812">Transmembrane</keyword>
<keyword evidence="2 8" id="KW-0813">Transport</keyword>
<evidence type="ECO:0000313" key="11">
    <source>
        <dbReference type="Proteomes" id="UP001224325"/>
    </source>
</evidence>
<dbReference type="PANTHER" id="PTHR30069:SF29">
    <property type="entry name" value="HEMOGLOBIN AND HEMOGLOBIN-HAPTOGLOBIN-BINDING PROTEIN 1-RELATED"/>
    <property type="match status" value="1"/>
</dbReference>
<evidence type="ECO:0000256" key="6">
    <source>
        <dbReference type="ARBA" id="ARBA00023136"/>
    </source>
</evidence>
<proteinExistence type="inferred from homology"/>
<dbReference type="Gene3D" id="2.170.130.10">
    <property type="entry name" value="TonB-dependent receptor, plug domain"/>
    <property type="match status" value="1"/>
</dbReference>
<dbReference type="Gene3D" id="2.60.40.1120">
    <property type="entry name" value="Carboxypeptidase-like, regulatory domain"/>
    <property type="match status" value="1"/>
</dbReference>
<dbReference type="SUPFAM" id="SSF49464">
    <property type="entry name" value="Carboxypeptidase regulatory domain-like"/>
    <property type="match status" value="1"/>
</dbReference>
<dbReference type="InterPro" id="IPR039426">
    <property type="entry name" value="TonB-dep_rcpt-like"/>
</dbReference>
<sequence>MNIKLFLIPFAIALSAYSQDNQNTVSGKVLDSLEQPLFGVTVSVDNNSQATITDENGVYTLNNIPAGKHLVKTSYMGFASKSKEISFNKNATNKKLTLNFSLIEKLEALQQVNLQGKTEKRKIEEKGFAVNVIETKEASLRNIQTNELLNTTVGVKIRQNGGLGSNVQYSLNGLSGSAVRIFIDGIPITMYGSSFSLNSIPPSMIKNIEVYKGVIPGHLADDALGGAINVVLHKGTKTNFNASVSYGSFNTTQTNLNGLYRFENSGFTVKASAFVNYSDNDYKVWGNKVKHIEIDGSQTPIVAKRFYDAYKSTGGMAQVGFTDVKWADQFLIGFTGSEDYKEIQHGAFMTLHPYKGRFSETDAKLSNLTYIKKGLFTKGLDINITGLYGKRNTVVNDTVAAAYTWAGEKLLRKEFHEDGTFSIIEDKYTWGSQQEGGPSLTTTQRNVASLRSGVSYAINRHHKILINHMYSGLDREDSDKMKSLLENTFKQTSDLYKNIYSLSYELNAFEDKFKFNVFGKNYHQKVLNTKPVFNDDRTAVINEVYKSDKDYNGYGFATSYAILPNITILTSAEKAVRLPSESEVFGDVAGNIESNLTVKPEISNNFNLGFRFGKYNIQKHEFTISTNLFSRNIKDLIGLPTNADRIVESGDELIKYANFDEGTTSKGIDAEINYSYNNNFGFNFNFSRLSLKSKNRAGMIVDIPNTPLFTMNAGLRYSIKNFIQKNARLNLFSSTYFTDEFSYIMSQGTHNSGLDAFKVPMQLIQDFGLSYTFPKENFVLSFDTKNIFNEAAYDNRSVQKPGRAFYLKLNYTINKF</sequence>
<organism evidence="10 11">
    <name type="scientific">Mariniflexile litorale</name>
    <dbReference type="NCBI Taxonomy" id="3045158"/>
    <lineage>
        <taxon>Bacteria</taxon>
        <taxon>Pseudomonadati</taxon>
        <taxon>Bacteroidota</taxon>
        <taxon>Flavobacteriia</taxon>
        <taxon>Flavobacteriales</taxon>
        <taxon>Flavobacteriaceae</taxon>
        <taxon>Mariniflexile</taxon>
    </lineage>
</organism>
<reference evidence="10" key="1">
    <citation type="submission" date="2024-04" db="EMBL/GenBank/DDBJ databases">
        <title>Mariniflexile litorale, isolated from the shallow sediments of the Sea of Japan.</title>
        <authorList>
            <person name="Romanenko L."/>
            <person name="Isaeva M."/>
        </authorList>
    </citation>
    <scope>NUCLEOTIDE SEQUENCE [LARGE SCALE GENOMIC DNA]</scope>
    <source>
        <strain evidence="10">KMM 9835</strain>
    </source>
</reference>
<dbReference type="KEGG" id="mlil:QLS71_010600"/>
<dbReference type="Pfam" id="PF13715">
    <property type="entry name" value="CarbopepD_reg_2"/>
    <property type="match status" value="1"/>
</dbReference>
<dbReference type="AlphaFoldDB" id="A0AAU7EBG8"/>
<dbReference type="RefSeq" id="WP_308992946.1">
    <property type="nucleotide sequence ID" value="NZ_CP155618.1"/>
</dbReference>
<evidence type="ECO:0000256" key="4">
    <source>
        <dbReference type="ARBA" id="ARBA00022692"/>
    </source>
</evidence>
<evidence type="ECO:0000256" key="8">
    <source>
        <dbReference type="PROSITE-ProRule" id="PRU01360"/>
    </source>
</evidence>
<dbReference type="PROSITE" id="PS52016">
    <property type="entry name" value="TONB_DEPENDENT_REC_3"/>
    <property type="match status" value="1"/>
</dbReference>
<keyword evidence="6 8" id="KW-0472">Membrane</keyword>
<name>A0AAU7EBG8_9FLAO</name>
<dbReference type="InterPro" id="IPR037066">
    <property type="entry name" value="Plug_dom_sf"/>
</dbReference>
<dbReference type="EMBL" id="CP155618">
    <property type="protein sequence ID" value="XBL12779.1"/>
    <property type="molecule type" value="Genomic_DNA"/>
</dbReference>
<dbReference type="Proteomes" id="UP001224325">
    <property type="component" value="Chromosome"/>
</dbReference>
<evidence type="ECO:0000313" key="10">
    <source>
        <dbReference type="EMBL" id="XBL12779.1"/>
    </source>
</evidence>
<evidence type="ECO:0000256" key="2">
    <source>
        <dbReference type="ARBA" id="ARBA00022448"/>
    </source>
</evidence>
<keyword evidence="10" id="KW-0675">Receptor</keyword>
<dbReference type="GO" id="GO:0015344">
    <property type="term" value="F:siderophore uptake transmembrane transporter activity"/>
    <property type="evidence" value="ECO:0007669"/>
    <property type="project" value="TreeGrafter"/>
</dbReference>
<comment type="similarity">
    <text evidence="8">Belongs to the TonB-dependent receptor family.</text>
</comment>
<keyword evidence="5" id="KW-0732">Signal</keyword>
<accession>A0AAU7EBG8</accession>
<dbReference type="PANTHER" id="PTHR30069">
    <property type="entry name" value="TONB-DEPENDENT OUTER MEMBRANE RECEPTOR"/>
    <property type="match status" value="1"/>
</dbReference>
<keyword evidence="11" id="KW-1185">Reference proteome</keyword>
<evidence type="ECO:0000256" key="3">
    <source>
        <dbReference type="ARBA" id="ARBA00022452"/>
    </source>
</evidence>
<keyword evidence="7 8" id="KW-0998">Cell outer membrane</keyword>
<dbReference type="InterPro" id="IPR036942">
    <property type="entry name" value="Beta-barrel_TonB_sf"/>
</dbReference>
<feature type="domain" description="TonB-dependent receptor plug" evidence="9">
    <location>
        <begin position="127"/>
        <end position="226"/>
    </location>
</feature>
<evidence type="ECO:0000256" key="5">
    <source>
        <dbReference type="ARBA" id="ARBA00022729"/>
    </source>
</evidence>